<evidence type="ECO:0000313" key="1">
    <source>
        <dbReference type="EMBL" id="BAY72282.1"/>
    </source>
</evidence>
<dbReference type="Proteomes" id="UP000217507">
    <property type="component" value="Chromosome"/>
</dbReference>
<name>A0A1Z4KTW9_ANAVA</name>
<dbReference type="EMBL" id="AP018216">
    <property type="protein sequence ID" value="BAY72282.1"/>
    <property type="molecule type" value="Genomic_DNA"/>
</dbReference>
<reference evidence="1 2" key="1">
    <citation type="submission" date="2017-06" db="EMBL/GenBank/DDBJ databases">
        <title>Genome sequencing of cyanobaciteial culture collection at National Institute for Environmental Studies (NIES).</title>
        <authorList>
            <person name="Hirose Y."/>
            <person name="Shimura Y."/>
            <person name="Fujisawa T."/>
            <person name="Nakamura Y."/>
            <person name="Kawachi M."/>
        </authorList>
    </citation>
    <scope>NUCLEOTIDE SEQUENCE [LARGE SCALE GENOMIC DNA]</scope>
    <source>
        <strain evidence="1 2">NIES-23</strain>
    </source>
</reference>
<gene>
    <name evidence="1" type="ORF">NIES23_51060</name>
</gene>
<sequence>MEIKEIKKSYKPRTQDNETRNFQHVKILDCNQPVSRVIFECWHCKQGLLSEVEGVSPQVLELTCPSCGRTAIRLMANKVISTTAIPSPWN</sequence>
<accession>A0A1Z4KTW9</accession>
<proteinExistence type="predicted"/>
<organism evidence="1 2">
    <name type="scientific">Trichormus variabilis NIES-23</name>
    <dbReference type="NCBI Taxonomy" id="1973479"/>
    <lineage>
        <taxon>Bacteria</taxon>
        <taxon>Bacillati</taxon>
        <taxon>Cyanobacteriota</taxon>
        <taxon>Cyanophyceae</taxon>
        <taxon>Nostocales</taxon>
        <taxon>Nostocaceae</taxon>
        <taxon>Trichormus</taxon>
    </lineage>
</organism>
<protein>
    <submittedName>
        <fullName evidence="1">Uncharacterized protein</fullName>
    </submittedName>
</protein>
<evidence type="ECO:0000313" key="2">
    <source>
        <dbReference type="Proteomes" id="UP000217507"/>
    </source>
</evidence>
<dbReference type="AlphaFoldDB" id="A0A1Z4KTW9"/>